<feature type="transmembrane region" description="Helical" evidence="5">
    <location>
        <begin position="95"/>
        <end position="118"/>
    </location>
</feature>
<comment type="subcellular location">
    <subcellularLocation>
        <location evidence="5">Cell membrane</location>
        <topology evidence="5">Multi-pass membrane protein</topology>
    </subcellularLocation>
    <subcellularLocation>
        <location evidence="1">Membrane</location>
        <topology evidence="1">Multi-pass membrane protein</topology>
    </subcellularLocation>
</comment>
<dbReference type="RefSeq" id="WP_020878340.1">
    <property type="nucleotide sequence ID" value="NZ_ATHJ01000111.1"/>
</dbReference>
<protein>
    <recommendedName>
        <fullName evidence="5">Probable membrane transporter protein</fullName>
    </recommendedName>
</protein>
<feature type="transmembrane region" description="Helical" evidence="5">
    <location>
        <begin position="125"/>
        <end position="143"/>
    </location>
</feature>
<feature type="transmembrane region" description="Helical" evidence="5">
    <location>
        <begin position="24"/>
        <end position="54"/>
    </location>
</feature>
<evidence type="ECO:0000313" key="7">
    <source>
        <dbReference type="Proteomes" id="UP000014977"/>
    </source>
</evidence>
<dbReference type="PANTHER" id="PTHR43483">
    <property type="entry name" value="MEMBRANE TRANSPORTER PROTEIN HI_0806-RELATED"/>
    <property type="match status" value="1"/>
</dbReference>
<keyword evidence="5" id="KW-1003">Cell membrane</keyword>
<comment type="caution">
    <text evidence="6">The sequence shown here is derived from an EMBL/GenBank/DDBJ whole genome shotgun (WGS) entry which is preliminary data.</text>
</comment>
<evidence type="ECO:0000256" key="5">
    <source>
        <dbReference type="RuleBase" id="RU363041"/>
    </source>
</evidence>
<evidence type="ECO:0000256" key="2">
    <source>
        <dbReference type="ARBA" id="ARBA00022692"/>
    </source>
</evidence>
<dbReference type="Proteomes" id="UP000014977">
    <property type="component" value="Unassembled WGS sequence"/>
</dbReference>
<dbReference type="AlphaFoldDB" id="S7UQV3"/>
<accession>S7UQV3</accession>
<keyword evidence="3 5" id="KW-1133">Transmembrane helix</keyword>
<feature type="transmembrane region" description="Helical" evidence="5">
    <location>
        <begin position="264"/>
        <end position="283"/>
    </location>
</feature>
<reference evidence="6 7" key="1">
    <citation type="journal article" date="2013" name="Genome Announc.">
        <title>Draft genome sequences for three mercury-methylating, sulfate-reducing bacteria.</title>
        <authorList>
            <person name="Brown S.D."/>
            <person name="Hurt R.A.Jr."/>
            <person name="Gilmour C.C."/>
            <person name="Elias D.A."/>
        </authorList>
    </citation>
    <scope>NUCLEOTIDE SEQUENCE [LARGE SCALE GENOMIC DNA]</scope>
    <source>
        <strain evidence="6 7">DSM 2059</strain>
    </source>
</reference>
<evidence type="ECO:0000256" key="1">
    <source>
        <dbReference type="ARBA" id="ARBA00004141"/>
    </source>
</evidence>
<keyword evidence="4 5" id="KW-0472">Membrane</keyword>
<proteinExistence type="inferred from homology"/>
<dbReference type="eggNOG" id="COG0730">
    <property type="taxonomic scope" value="Bacteria"/>
</dbReference>
<name>S7UQV3_DESML</name>
<dbReference type="Pfam" id="PF01925">
    <property type="entry name" value="TauE"/>
    <property type="match status" value="1"/>
</dbReference>
<dbReference type="InterPro" id="IPR002781">
    <property type="entry name" value="TM_pro_TauE-like"/>
</dbReference>
<comment type="similarity">
    <text evidence="5">Belongs to the 4-toluene sulfonate uptake permease (TSUP) (TC 2.A.102) family.</text>
</comment>
<dbReference type="PATRIC" id="fig|1121405.3.peg.3732"/>
<feature type="transmembrane region" description="Helical" evidence="5">
    <location>
        <begin position="66"/>
        <end position="89"/>
    </location>
</feature>
<dbReference type="STRING" id="897.B2D07_19535"/>
<gene>
    <name evidence="6" type="ORF">dsmv_3250</name>
</gene>
<feature type="transmembrane region" description="Helical" evidence="5">
    <location>
        <begin position="163"/>
        <end position="189"/>
    </location>
</feature>
<evidence type="ECO:0000313" key="6">
    <source>
        <dbReference type="EMBL" id="EPR34678.1"/>
    </source>
</evidence>
<evidence type="ECO:0000256" key="3">
    <source>
        <dbReference type="ARBA" id="ARBA00022989"/>
    </source>
</evidence>
<sequence>MCDIGPVNHMEDDLFRKDEMYSIVLLYTAMGAVAGVLAGLLGIGGGLVIVPMLVFCFTWQKMPSDLIMHLALGTSMASIVFTAVSSFWAHHKRGAVHWVVVRRIVLGILVGTFLGTCIAARLSTGFLKGFFVVFLYYVAIQMLTGRKPKGSRQLPGSLGMFGVGSVIGAVSSLVGIGGGTLSVPFMIWCNMTVHHAIGTSAAIGFPIAVAGTAGYIYNGWGASGLPSYALGYVYLPALVGLVCASVITAPLGVRLAHSLPVARLKRIFAVLLLLVATRMLWSIL</sequence>
<feature type="transmembrane region" description="Helical" evidence="5">
    <location>
        <begin position="229"/>
        <end position="252"/>
    </location>
</feature>
<keyword evidence="2 5" id="KW-0812">Transmembrane</keyword>
<organism evidence="6 7">
    <name type="scientific">Desulfococcus multivorans DSM 2059</name>
    <dbReference type="NCBI Taxonomy" id="1121405"/>
    <lineage>
        <taxon>Bacteria</taxon>
        <taxon>Pseudomonadati</taxon>
        <taxon>Thermodesulfobacteriota</taxon>
        <taxon>Desulfobacteria</taxon>
        <taxon>Desulfobacterales</taxon>
        <taxon>Desulfococcaceae</taxon>
        <taxon>Desulfococcus</taxon>
    </lineage>
</organism>
<feature type="transmembrane region" description="Helical" evidence="5">
    <location>
        <begin position="196"/>
        <end position="217"/>
    </location>
</feature>
<evidence type="ECO:0000256" key="4">
    <source>
        <dbReference type="ARBA" id="ARBA00023136"/>
    </source>
</evidence>
<dbReference type="GO" id="GO:0005886">
    <property type="term" value="C:plasma membrane"/>
    <property type="evidence" value="ECO:0007669"/>
    <property type="project" value="UniProtKB-SubCell"/>
</dbReference>
<keyword evidence="7" id="KW-1185">Reference proteome</keyword>
<dbReference type="PANTHER" id="PTHR43483:SF3">
    <property type="entry name" value="MEMBRANE TRANSPORTER PROTEIN HI_0806-RELATED"/>
    <property type="match status" value="1"/>
</dbReference>
<dbReference type="EMBL" id="ATHJ01000111">
    <property type="protein sequence ID" value="EPR34678.1"/>
    <property type="molecule type" value="Genomic_DNA"/>
</dbReference>